<keyword evidence="5 8" id="KW-0456">Lyase</keyword>
<organism evidence="9 10">
    <name type="scientific">Candidatus Liberibacter americanus str. Sao Paulo</name>
    <dbReference type="NCBI Taxonomy" id="1261131"/>
    <lineage>
        <taxon>Bacteria</taxon>
        <taxon>Pseudomonadati</taxon>
        <taxon>Pseudomonadota</taxon>
        <taxon>Alphaproteobacteria</taxon>
        <taxon>Hyphomicrobiales</taxon>
        <taxon>Rhizobiaceae</taxon>
        <taxon>Liberibacter</taxon>
    </lineage>
</organism>
<dbReference type="SUPFAM" id="SSF53056">
    <property type="entry name" value="beta-carbonic anhydrase, cab"/>
    <property type="match status" value="1"/>
</dbReference>
<comment type="function">
    <text evidence="8">Reversible hydration of carbon dioxide.</text>
</comment>
<dbReference type="PROSITE" id="PS00705">
    <property type="entry name" value="PROK_CO2_ANHYDRASE_2"/>
    <property type="match status" value="1"/>
</dbReference>
<dbReference type="GO" id="GO:0008270">
    <property type="term" value="F:zinc ion binding"/>
    <property type="evidence" value="ECO:0007669"/>
    <property type="project" value="UniProtKB-UniRule"/>
</dbReference>
<dbReference type="PANTHER" id="PTHR11002:SF76">
    <property type="entry name" value="CARBONIC ANHYDRASE"/>
    <property type="match status" value="1"/>
</dbReference>
<dbReference type="GO" id="GO:0015976">
    <property type="term" value="P:carbon utilization"/>
    <property type="evidence" value="ECO:0007669"/>
    <property type="project" value="InterPro"/>
</dbReference>
<evidence type="ECO:0000256" key="1">
    <source>
        <dbReference type="ARBA" id="ARBA00006217"/>
    </source>
</evidence>
<evidence type="ECO:0000256" key="2">
    <source>
        <dbReference type="ARBA" id="ARBA00012925"/>
    </source>
</evidence>
<evidence type="ECO:0000256" key="5">
    <source>
        <dbReference type="ARBA" id="ARBA00023239"/>
    </source>
</evidence>
<dbReference type="STRING" id="1261131.lam_030"/>
<dbReference type="PATRIC" id="fig|1261131.3.peg.25"/>
<dbReference type="AlphaFoldDB" id="U6B2X5"/>
<dbReference type="Proteomes" id="UP000017862">
    <property type="component" value="Chromosome"/>
</dbReference>
<dbReference type="EMBL" id="CP006604">
    <property type="protein sequence ID" value="AHA27414.1"/>
    <property type="molecule type" value="Genomic_DNA"/>
</dbReference>
<dbReference type="InterPro" id="IPR045066">
    <property type="entry name" value="Beta_CA_cladeB"/>
</dbReference>
<dbReference type="eggNOG" id="COG0288">
    <property type="taxonomic scope" value="Bacteria"/>
</dbReference>
<reference evidence="9 10" key="1">
    <citation type="journal article" date="2014" name="Mol. Plant Microbe Interact.">
        <title>The complete genome sequence of Candidatus Liberibacter americanus, associated with citrus Huanglongbing.</title>
        <authorList>
            <person name="Wulff N.A."/>
            <person name="Zhang S."/>
            <person name="Setubal J.C."/>
            <person name="Almeida N.F."/>
            <person name="Martins E.C."/>
            <person name="Harakava R."/>
            <person name="Kumar D."/>
            <person name="Rangel L.T."/>
            <person name="Foissac X."/>
            <person name="Bove J."/>
            <person name="Gabriel D.W."/>
        </authorList>
    </citation>
    <scope>NUCLEOTIDE SEQUENCE [LARGE SCALE GENOMIC DNA]</scope>
    <source>
        <strain evidence="9 10">Sao Paulo</strain>
    </source>
</reference>
<feature type="binding site" evidence="7">
    <location>
        <position position="102"/>
    </location>
    <ligand>
        <name>Zn(2+)</name>
        <dbReference type="ChEBI" id="CHEBI:29105"/>
    </ligand>
</feature>
<dbReference type="InterPro" id="IPR015892">
    <property type="entry name" value="Carbonic_anhydrase_CS"/>
</dbReference>
<evidence type="ECO:0000256" key="6">
    <source>
        <dbReference type="ARBA" id="ARBA00048348"/>
    </source>
</evidence>
<dbReference type="SMART" id="SM00947">
    <property type="entry name" value="Pro_CA"/>
    <property type="match status" value="1"/>
</dbReference>
<evidence type="ECO:0000256" key="7">
    <source>
        <dbReference type="PIRSR" id="PIRSR601765-1"/>
    </source>
</evidence>
<evidence type="ECO:0000256" key="8">
    <source>
        <dbReference type="RuleBase" id="RU003956"/>
    </source>
</evidence>
<name>U6B2X5_9HYPH</name>
<dbReference type="HOGENOM" id="CLU_053879_5_3_5"/>
<feature type="binding site" evidence="7">
    <location>
        <position position="105"/>
    </location>
    <ligand>
        <name>Zn(2+)</name>
        <dbReference type="ChEBI" id="CHEBI:29105"/>
    </ligand>
</feature>
<keyword evidence="3 7" id="KW-0479">Metal-binding</keyword>
<evidence type="ECO:0000256" key="4">
    <source>
        <dbReference type="ARBA" id="ARBA00022833"/>
    </source>
</evidence>
<keyword evidence="4 7" id="KW-0862">Zinc</keyword>
<dbReference type="RefSeq" id="WP_007556646.1">
    <property type="nucleotide sequence ID" value="NC_022793.1"/>
</dbReference>
<evidence type="ECO:0000313" key="10">
    <source>
        <dbReference type="Proteomes" id="UP000017862"/>
    </source>
</evidence>
<feature type="binding site" evidence="7">
    <location>
        <position position="41"/>
    </location>
    <ligand>
        <name>Zn(2+)</name>
        <dbReference type="ChEBI" id="CHEBI:29105"/>
    </ligand>
</feature>
<evidence type="ECO:0000256" key="3">
    <source>
        <dbReference type="ARBA" id="ARBA00022723"/>
    </source>
</evidence>
<sequence>MSDFPITLLRSHRNFIADNYDRKLFQELANQQNPKTMIISCSDSRVAPETIFNAKPGELFVVRNVANIIPPYEPDGKHHATSAAIEFAVQGLNINHIVVMGHANCGGIKSILDPIKKPLSPGDFIGKWMDVIRPIAQGIAEDSIYKKQTILEQLSIRNSINNLRKFPWINTLEKQKILYIHGAWFDISSGELWILDPKRDKFIASHDNL</sequence>
<dbReference type="PROSITE" id="PS00704">
    <property type="entry name" value="PROK_CO2_ANHYDRASE_1"/>
    <property type="match status" value="1"/>
</dbReference>
<dbReference type="EC" id="4.2.1.1" evidence="2 8"/>
<dbReference type="Gene3D" id="3.40.1050.10">
    <property type="entry name" value="Carbonic anhydrase"/>
    <property type="match status" value="1"/>
</dbReference>
<protein>
    <recommendedName>
        <fullName evidence="2 8">Carbonic anhydrase</fullName>
        <ecNumber evidence="2 8">4.2.1.1</ecNumber>
    </recommendedName>
    <alternativeName>
        <fullName evidence="8">Carbonate dehydratase</fullName>
    </alternativeName>
</protein>
<dbReference type="PANTHER" id="PTHR11002">
    <property type="entry name" value="CARBONIC ANHYDRASE"/>
    <property type="match status" value="1"/>
</dbReference>
<comment type="catalytic activity">
    <reaction evidence="6 8">
        <text>hydrogencarbonate + H(+) = CO2 + H2O</text>
        <dbReference type="Rhea" id="RHEA:10748"/>
        <dbReference type="ChEBI" id="CHEBI:15377"/>
        <dbReference type="ChEBI" id="CHEBI:15378"/>
        <dbReference type="ChEBI" id="CHEBI:16526"/>
        <dbReference type="ChEBI" id="CHEBI:17544"/>
        <dbReference type="EC" id="4.2.1.1"/>
    </reaction>
</comment>
<comment type="similarity">
    <text evidence="1 8">Belongs to the beta-class carbonic anhydrase family.</text>
</comment>
<comment type="cofactor">
    <cofactor evidence="7">
        <name>Zn(2+)</name>
        <dbReference type="ChEBI" id="CHEBI:29105"/>
    </cofactor>
    <text evidence="7">Binds 1 zinc ion per subunit.</text>
</comment>
<keyword evidence="10" id="KW-1185">Reference proteome</keyword>
<dbReference type="InterPro" id="IPR001765">
    <property type="entry name" value="Carbonic_anhydrase"/>
</dbReference>
<dbReference type="KEGG" id="lar:lam_030"/>
<proteinExistence type="inferred from homology"/>
<dbReference type="GO" id="GO:0004089">
    <property type="term" value="F:carbonate dehydratase activity"/>
    <property type="evidence" value="ECO:0007669"/>
    <property type="project" value="UniProtKB-UniRule"/>
</dbReference>
<feature type="binding site" evidence="7">
    <location>
        <position position="43"/>
    </location>
    <ligand>
        <name>Zn(2+)</name>
        <dbReference type="ChEBI" id="CHEBI:29105"/>
    </ligand>
</feature>
<gene>
    <name evidence="9" type="primary">cynT</name>
    <name evidence="9" type="ORF">lam_030</name>
</gene>
<evidence type="ECO:0000313" key="9">
    <source>
        <dbReference type="EMBL" id="AHA27414.1"/>
    </source>
</evidence>
<dbReference type="CDD" id="cd00884">
    <property type="entry name" value="beta_CA_cladeB"/>
    <property type="match status" value="1"/>
</dbReference>
<dbReference type="InterPro" id="IPR036874">
    <property type="entry name" value="Carbonic_anhydrase_sf"/>
</dbReference>
<accession>U6B2X5</accession>
<dbReference type="Pfam" id="PF00484">
    <property type="entry name" value="Pro_CA"/>
    <property type="match status" value="1"/>
</dbReference>